<dbReference type="PANTHER" id="PTHR46696">
    <property type="entry name" value="P450, PUTATIVE (EUROFUNG)-RELATED"/>
    <property type="match status" value="1"/>
</dbReference>
<dbReference type="GO" id="GO:0020037">
    <property type="term" value="F:heme binding"/>
    <property type="evidence" value="ECO:0007669"/>
    <property type="project" value="InterPro"/>
</dbReference>
<dbReference type="PROSITE" id="PS00086">
    <property type="entry name" value="CYTOCHROME_P450"/>
    <property type="match status" value="1"/>
</dbReference>
<keyword evidence="2 7" id="KW-0349">Heme</keyword>
<keyword evidence="3 7" id="KW-0479">Metal-binding</keyword>
<dbReference type="Proteomes" id="UP000270471">
    <property type="component" value="Unassembled WGS sequence"/>
</dbReference>
<dbReference type="OrthoDB" id="3599725at2"/>
<proteinExistence type="inferred from homology"/>
<dbReference type="PRINTS" id="PR00359">
    <property type="entry name" value="BP450"/>
</dbReference>
<keyword evidence="6 7" id="KW-0503">Monooxygenase</keyword>
<keyword evidence="5 7" id="KW-0408">Iron</keyword>
<dbReference type="GO" id="GO:0005506">
    <property type="term" value="F:iron ion binding"/>
    <property type="evidence" value="ECO:0007669"/>
    <property type="project" value="InterPro"/>
</dbReference>
<dbReference type="Pfam" id="PF00067">
    <property type="entry name" value="p450"/>
    <property type="match status" value="1"/>
</dbReference>
<keyword evidence="4 7" id="KW-0560">Oxidoreductase</keyword>
<dbReference type="GO" id="GO:0016705">
    <property type="term" value="F:oxidoreductase activity, acting on paired donors, with incorporation or reduction of molecular oxygen"/>
    <property type="evidence" value="ECO:0007669"/>
    <property type="project" value="InterPro"/>
</dbReference>
<sequence length="415" mass="46991">MTDLALDDLRARYRRDYDPYADRSIDEQLAELADRRTDKPVSYSARGNGCWVLTDYDDVSDLLRRNNRGVISFPNEPDGLNLSGAREAQIPIELDGPGHRQVRQVLDPQFAPKKVAELEDHLREQCNRLIDAFIEDGKVDFVKMFAVPFPGATVLAIMGWPGEDLEMMNGWADVLLHGVPGGTEEENNAARGRTHQEFAAYMAKKIPQWRAAPRTDDVMSVMLDAEIGGQKLTDDQLFDFSVLMMMAGLDTVQSVLARCARYFAQHPDQWERMFEDAEQVPTAVEELLRWATPPVPTRTITDEHLEIRGIKIPKGERVHAPLGSANRDPKYYPDPDEVIFDRPAKPHLAFGVGTHRCVGLHLARLELRIAFEELHRRIPRFELDPDAPAPHEHLGLAWGVNDVHLRFTPGLRELS</sequence>
<reference evidence="8 9" key="1">
    <citation type="submission" date="2017-11" db="EMBL/GenBank/DDBJ databases">
        <title>Draft genome of actinobacteria isolated from guarana (Paullinia cupana (Mart.) Ducke.</title>
        <authorList>
            <person name="Siqueira K.A."/>
            <person name="Liotti R.G."/>
            <person name="Mendes T.A.O."/>
            <person name="Soares M.A."/>
        </authorList>
    </citation>
    <scope>NUCLEOTIDE SEQUENCE [LARGE SCALE GENOMIC DNA]</scope>
    <source>
        <strain evidence="8 9">193</strain>
    </source>
</reference>
<organism evidence="8 9">
    <name type="scientific">Streptomyces shenzhenensis</name>
    <dbReference type="NCBI Taxonomy" id="943815"/>
    <lineage>
        <taxon>Bacteria</taxon>
        <taxon>Bacillati</taxon>
        <taxon>Actinomycetota</taxon>
        <taxon>Actinomycetes</taxon>
        <taxon>Kitasatosporales</taxon>
        <taxon>Streptomycetaceae</taxon>
        <taxon>Streptomyces</taxon>
    </lineage>
</organism>
<gene>
    <name evidence="8" type="ORF">CTZ28_22050</name>
</gene>
<keyword evidence="9" id="KW-1185">Reference proteome</keyword>
<dbReference type="SUPFAM" id="SSF48264">
    <property type="entry name" value="Cytochrome P450"/>
    <property type="match status" value="1"/>
</dbReference>
<evidence type="ECO:0000313" key="8">
    <source>
        <dbReference type="EMBL" id="RMB83803.1"/>
    </source>
</evidence>
<comment type="similarity">
    <text evidence="1 7">Belongs to the cytochrome P450 family.</text>
</comment>
<comment type="caution">
    <text evidence="8">The sequence shown here is derived from an EMBL/GenBank/DDBJ whole genome shotgun (WGS) entry which is preliminary data.</text>
</comment>
<dbReference type="Gene3D" id="1.10.630.10">
    <property type="entry name" value="Cytochrome P450"/>
    <property type="match status" value="1"/>
</dbReference>
<dbReference type="PANTHER" id="PTHR46696:SF6">
    <property type="entry name" value="P450, PUTATIVE (EUROFUNG)-RELATED"/>
    <property type="match status" value="1"/>
</dbReference>
<dbReference type="RefSeq" id="WP_121891429.1">
    <property type="nucleotide sequence ID" value="NZ_PENI01000014.1"/>
</dbReference>
<evidence type="ECO:0000256" key="6">
    <source>
        <dbReference type="ARBA" id="ARBA00023033"/>
    </source>
</evidence>
<dbReference type="GO" id="GO:0004497">
    <property type="term" value="F:monooxygenase activity"/>
    <property type="evidence" value="ECO:0007669"/>
    <property type="project" value="UniProtKB-KW"/>
</dbReference>
<dbReference type="InterPro" id="IPR036396">
    <property type="entry name" value="Cyt_P450_sf"/>
</dbReference>
<evidence type="ECO:0000256" key="7">
    <source>
        <dbReference type="RuleBase" id="RU000461"/>
    </source>
</evidence>
<name>A0A3M0IAJ9_9ACTN</name>
<evidence type="ECO:0000256" key="3">
    <source>
        <dbReference type="ARBA" id="ARBA00022723"/>
    </source>
</evidence>
<dbReference type="InterPro" id="IPR001128">
    <property type="entry name" value="Cyt_P450"/>
</dbReference>
<accession>A0A3M0IAJ9</accession>
<evidence type="ECO:0000313" key="9">
    <source>
        <dbReference type="Proteomes" id="UP000270471"/>
    </source>
</evidence>
<evidence type="ECO:0000256" key="4">
    <source>
        <dbReference type="ARBA" id="ARBA00023002"/>
    </source>
</evidence>
<dbReference type="AlphaFoldDB" id="A0A3M0IAJ9"/>
<evidence type="ECO:0000256" key="1">
    <source>
        <dbReference type="ARBA" id="ARBA00010617"/>
    </source>
</evidence>
<dbReference type="EMBL" id="PENI01000014">
    <property type="protein sequence ID" value="RMB83803.1"/>
    <property type="molecule type" value="Genomic_DNA"/>
</dbReference>
<evidence type="ECO:0000256" key="5">
    <source>
        <dbReference type="ARBA" id="ARBA00023004"/>
    </source>
</evidence>
<protein>
    <submittedName>
        <fullName evidence="8">Cytochrome P450</fullName>
    </submittedName>
</protein>
<dbReference type="FunFam" id="1.10.630.10:FF:000018">
    <property type="entry name" value="Cytochrome P450 monooxygenase"/>
    <property type="match status" value="1"/>
</dbReference>
<evidence type="ECO:0000256" key="2">
    <source>
        <dbReference type="ARBA" id="ARBA00022617"/>
    </source>
</evidence>
<dbReference type="InterPro" id="IPR002397">
    <property type="entry name" value="Cyt_P450_B"/>
</dbReference>
<dbReference type="InterPro" id="IPR017972">
    <property type="entry name" value="Cyt_P450_CS"/>
</dbReference>